<organism evidence="3 4">
    <name type="scientific">Microthlaspi erraticum</name>
    <dbReference type="NCBI Taxonomy" id="1685480"/>
    <lineage>
        <taxon>Eukaryota</taxon>
        <taxon>Viridiplantae</taxon>
        <taxon>Streptophyta</taxon>
        <taxon>Embryophyta</taxon>
        <taxon>Tracheophyta</taxon>
        <taxon>Spermatophyta</taxon>
        <taxon>Magnoliopsida</taxon>
        <taxon>eudicotyledons</taxon>
        <taxon>Gunneridae</taxon>
        <taxon>Pentapetalae</taxon>
        <taxon>rosids</taxon>
        <taxon>malvids</taxon>
        <taxon>Brassicales</taxon>
        <taxon>Brassicaceae</taxon>
        <taxon>Coluteocarpeae</taxon>
        <taxon>Microthlaspi</taxon>
    </lineage>
</organism>
<keyword evidence="2" id="KW-0472">Membrane</keyword>
<evidence type="ECO:0000313" key="3">
    <source>
        <dbReference type="EMBL" id="CAA7014540.1"/>
    </source>
</evidence>
<comment type="caution">
    <text evidence="3">The sequence shown here is derived from an EMBL/GenBank/DDBJ whole genome shotgun (WGS) entry which is preliminary data.</text>
</comment>
<name>A0A6D2HIY9_9BRAS</name>
<dbReference type="AlphaFoldDB" id="A0A6D2HIY9"/>
<evidence type="ECO:0008006" key="5">
    <source>
        <dbReference type="Google" id="ProtNLM"/>
    </source>
</evidence>
<dbReference type="EMBL" id="CACVBM020000111">
    <property type="protein sequence ID" value="CAA7014540.1"/>
    <property type="molecule type" value="Genomic_DNA"/>
</dbReference>
<sequence>MRWPALSVYGDLFFLPKKPAQRRHSRLRHKLVRRQSSTVRVQPIFTVFVIAVVIIYASPAIITAIVHGESSTMMLRRRNDAGTTPDDDNTTRGQQPK</sequence>
<gene>
    <name evidence="3" type="ORF">MERR_LOCUS1774</name>
</gene>
<keyword evidence="4" id="KW-1185">Reference proteome</keyword>
<evidence type="ECO:0000256" key="2">
    <source>
        <dbReference type="SAM" id="Phobius"/>
    </source>
</evidence>
<dbReference type="Proteomes" id="UP000467841">
    <property type="component" value="Unassembled WGS sequence"/>
</dbReference>
<accession>A0A6D2HIY9</accession>
<keyword evidence="2" id="KW-1133">Transmembrane helix</keyword>
<evidence type="ECO:0000313" key="4">
    <source>
        <dbReference type="Proteomes" id="UP000467841"/>
    </source>
</evidence>
<evidence type="ECO:0000256" key="1">
    <source>
        <dbReference type="SAM" id="MobiDB-lite"/>
    </source>
</evidence>
<keyword evidence="2" id="KW-0812">Transmembrane</keyword>
<proteinExistence type="predicted"/>
<feature type="transmembrane region" description="Helical" evidence="2">
    <location>
        <begin position="44"/>
        <end position="68"/>
    </location>
</feature>
<protein>
    <recommendedName>
        <fullName evidence="5">Transmembrane protein</fullName>
    </recommendedName>
</protein>
<feature type="region of interest" description="Disordered" evidence="1">
    <location>
        <begin position="73"/>
        <end position="97"/>
    </location>
</feature>
<reference evidence="3" key="1">
    <citation type="submission" date="2020-01" db="EMBL/GenBank/DDBJ databases">
        <authorList>
            <person name="Mishra B."/>
        </authorList>
    </citation>
    <scope>NUCLEOTIDE SEQUENCE [LARGE SCALE GENOMIC DNA]</scope>
</reference>